<dbReference type="Proteomes" id="UP000076727">
    <property type="component" value="Unassembled WGS sequence"/>
</dbReference>
<name>A0A165RKT7_9APHY</name>
<accession>A0A165RKT7</accession>
<protein>
    <submittedName>
        <fullName evidence="1">Uncharacterized protein</fullName>
    </submittedName>
</protein>
<proteinExistence type="predicted"/>
<sequence length="336" mass="37980">MRLGSTWSAPLYRHKGYLPRETGIDAMDVVAATLRLRNWVLNLRSHLNGGVDEVQFERIEEIMKLAYALPNCDPLVTFDSDTAPIVSRLCELTRGVMAFCSSTPRVSRVSRGALLVPQWFARSLRFGRGSRGLELSQRTQHLLDVLDEELQALVNGLRAQRPEVTSLGSDDVLETEHLLRHSLGLPPAVVFDILEHAEYWIRIVDSSGGGVRFGPLEHGEAVQYFAEATIPESVKDYRPVRRIIFTIEAYETGDADSQQPDEAWWSRWSWFDAMDLSDRYSPRFKGIARNAALTHPVIHLVQWDGSCTDGPSADMELQNWLGPHVRTEMLVVLPFK</sequence>
<gene>
    <name evidence="1" type="ORF">DAEQUDRAFT_764437</name>
</gene>
<dbReference type="OrthoDB" id="2802052at2759"/>
<dbReference type="EMBL" id="KV429049">
    <property type="protein sequence ID" value="KZT70885.1"/>
    <property type="molecule type" value="Genomic_DNA"/>
</dbReference>
<dbReference type="AlphaFoldDB" id="A0A165RKT7"/>
<organism evidence="1 2">
    <name type="scientific">Daedalea quercina L-15889</name>
    <dbReference type="NCBI Taxonomy" id="1314783"/>
    <lineage>
        <taxon>Eukaryota</taxon>
        <taxon>Fungi</taxon>
        <taxon>Dikarya</taxon>
        <taxon>Basidiomycota</taxon>
        <taxon>Agaricomycotina</taxon>
        <taxon>Agaricomycetes</taxon>
        <taxon>Polyporales</taxon>
        <taxon>Fomitopsis</taxon>
    </lineage>
</organism>
<keyword evidence="2" id="KW-1185">Reference proteome</keyword>
<reference evidence="1 2" key="1">
    <citation type="journal article" date="2016" name="Mol. Biol. Evol.">
        <title>Comparative Genomics of Early-Diverging Mushroom-Forming Fungi Provides Insights into the Origins of Lignocellulose Decay Capabilities.</title>
        <authorList>
            <person name="Nagy L.G."/>
            <person name="Riley R."/>
            <person name="Tritt A."/>
            <person name="Adam C."/>
            <person name="Daum C."/>
            <person name="Floudas D."/>
            <person name="Sun H."/>
            <person name="Yadav J.S."/>
            <person name="Pangilinan J."/>
            <person name="Larsson K.H."/>
            <person name="Matsuura K."/>
            <person name="Barry K."/>
            <person name="Labutti K."/>
            <person name="Kuo R."/>
            <person name="Ohm R.A."/>
            <person name="Bhattacharya S.S."/>
            <person name="Shirouzu T."/>
            <person name="Yoshinaga Y."/>
            <person name="Martin F.M."/>
            <person name="Grigoriev I.V."/>
            <person name="Hibbett D.S."/>
        </authorList>
    </citation>
    <scope>NUCLEOTIDE SEQUENCE [LARGE SCALE GENOMIC DNA]</scope>
    <source>
        <strain evidence="1 2">L-15889</strain>
    </source>
</reference>
<evidence type="ECO:0000313" key="2">
    <source>
        <dbReference type="Proteomes" id="UP000076727"/>
    </source>
</evidence>
<evidence type="ECO:0000313" key="1">
    <source>
        <dbReference type="EMBL" id="KZT70885.1"/>
    </source>
</evidence>